<reference evidence="2" key="1">
    <citation type="journal article" date="2014" name="Front. Microbiol.">
        <title>High frequency of phylogenetically diverse reductive dehalogenase-homologous genes in deep subseafloor sedimentary metagenomes.</title>
        <authorList>
            <person name="Kawai M."/>
            <person name="Futagami T."/>
            <person name="Toyoda A."/>
            <person name="Takaki Y."/>
            <person name="Nishi S."/>
            <person name="Hori S."/>
            <person name="Arai W."/>
            <person name="Tsubouchi T."/>
            <person name="Morono Y."/>
            <person name="Uchiyama I."/>
            <person name="Ito T."/>
            <person name="Fujiyama A."/>
            <person name="Inagaki F."/>
            <person name="Takami H."/>
        </authorList>
    </citation>
    <scope>NUCLEOTIDE SEQUENCE</scope>
    <source>
        <strain evidence="2">Expedition CK06-06</strain>
    </source>
</reference>
<feature type="transmembrane region" description="Helical" evidence="1">
    <location>
        <begin position="20"/>
        <end position="41"/>
    </location>
</feature>
<keyword evidence="1" id="KW-1133">Transmembrane helix</keyword>
<keyword evidence="1" id="KW-0812">Transmembrane</keyword>
<proteinExistence type="predicted"/>
<organism evidence="2">
    <name type="scientific">marine sediment metagenome</name>
    <dbReference type="NCBI Taxonomy" id="412755"/>
    <lineage>
        <taxon>unclassified sequences</taxon>
        <taxon>metagenomes</taxon>
        <taxon>ecological metagenomes</taxon>
    </lineage>
</organism>
<feature type="transmembrane region" description="Helical" evidence="1">
    <location>
        <begin position="47"/>
        <end position="71"/>
    </location>
</feature>
<comment type="caution">
    <text evidence="2">The sequence shown here is derived from an EMBL/GenBank/DDBJ whole genome shotgun (WGS) entry which is preliminary data.</text>
</comment>
<feature type="transmembrane region" description="Helical" evidence="1">
    <location>
        <begin position="78"/>
        <end position="97"/>
    </location>
</feature>
<accession>X1BND5</accession>
<name>X1BND5_9ZZZZ</name>
<evidence type="ECO:0000313" key="2">
    <source>
        <dbReference type="EMBL" id="GAG73641.1"/>
    </source>
</evidence>
<feature type="transmembrane region" description="Helical" evidence="1">
    <location>
        <begin position="103"/>
        <end position="130"/>
    </location>
</feature>
<gene>
    <name evidence="2" type="ORF">S01H4_02605</name>
</gene>
<dbReference type="EMBL" id="BART01000581">
    <property type="protein sequence ID" value="GAG73641.1"/>
    <property type="molecule type" value="Genomic_DNA"/>
</dbReference>
<evidence type="ECO:0000256" key="1">
    <source>
        <dbReference type="SAM" id="Phobius"/>
    </source>
</evidence>
<protein>
    <submittedName>
        <fullName evidence="2">Uncharacterized protein</fullName>
    </submittedName>
</protein>
<sequence length="137" mass="15351">MQWLILRRRVSRVGWWAPSIVAGMVLASALLLALSIARKYFLDSENFFALGMIILLSLGGTLAGVFQWFFLRRQISRAGWWVLASAVGWSLGAVVWFSSWFRFLGILNAMGLFFVIIMGAVTGGALVWLLRQPVNVK</sequence>
<dbReference type="AlphaFoldDB" id="X1BND5"/>
<keyword evidence="1" id="KW-0472">Membrane</keyword>